<organism evidence="4 5">
    <name type="scientific">Pseudoalteromonas fuliginea</name>
    <dbReference type="NCBI Taxonomy" id="1872678"/>
    <lineage>
        <taxon>Bacteria</taxon>
        <taxon>Pseudomonadati</taxon>
        <taxon>Pseudomonadota</taxon>
        <taxon>Gammaproteobacteria</taxon>
        <taxon>Alteromonadales</taxon>
        <taxon>Pseudoalteromonadaceae</taxon>
        <taxon>Pseudoalteromonas</taxon>
    </lineage>
</organism>
<dbReference type="Pfam" id="PF00990">
    <property type="entry name" value="GGDEF"/>
    <property type="match status" value="1"/>
</dbReference>
<dbReference type="PROSITE" id="PS50887">
    <property type="entry name" value="GGDEF"/>
    <property type="match status" value="1"/>
</dbReference>
<gene>
    <name evidence="4" type="ORF">EU509_15190</name>
</gene>
<dbReference type="NCBIfam" id="TIGR00254">
    <property type="entry name" value="GGDEF"/>
    <property type="match status" value="1"/>
</dbReference>
<dbReference type="PROSITE" id="PS50883">
    <property type="entry name" value="EAL"/>
    <property type="match status" value="1"/>
</dbReference>
<protein>
    <submittedName>
        <fullName evidence="4">Bifunctional diguanylate cyclase/phosphodiesterase</fullName>
    </submittedName>
</protein>
<dbReference type="Pfam" id="PF00563">
    <property type="entry name" value="EAL"/>
    <property type="match status" value="1"/>
</dbReference>
<dbReference type="PANTHER" id="PTHR33121:SF71">
    <property type="entry name" value="OXYGEN SENSOR PROTEIN DOSP"/>
    <property type="match status" value="1"/>
</dbReference>
<dbReference type="Proteomes" id="UP000322915">
    <property type="component" value="Unassembled WGS sequence"/>
</dbReference>
<dbReference type="SUPFAM" id="SSF55073">
    <property type="entry name" value="Nucleotide cyclase"/>
    <property type="match status" value="1"/>
</dbReference>
<dbReference type="CDD" id="cd01949">
    <property type="entry name" value="GGDEF"/>
    <property type="match status" value="1"/>
</dbReference>
<keyword evidence="5" id="KW-1185">Reference proteome</keyword>
<dbReference type="SUPFAM" id="SSF141868">
    <property type="entry name" value="EAL domain-like"/>
    <property type="match status" value="1"/>
</dbReference>
<dbReference type="EMBL" id="SEUJ01000075">
    <property type="protein sequence ID" value="KAA1152139.1"/>
    <property type="molecule type" value="Genomic_DNA"/>
</dbReference>
<feature type="transmembrane region" description="Helical" evidence="1">
    <location>
        <begin position="130"/>
        <end position="148"/>
    </location>
</feature>
<feature type="domain" description="EAL" evidence="2">
    <location>
        <begin position="338"/>
        <end position="597"/>
    </location>
</feature>
<dbReference type="InterPro" id="IPR043128">
    <property type="entry name" value="Rev_trsase/Diguanyl_cyclase"/>
</dbReference>
<keyword evidence="1" id="KW-0812">Transmembrane</keyword>
<dbReference type="Gene3D" id="3.30.70.270">
    <property type="match status" value="1"/>
</dbReference>
<dbReference type="InterPro" id="IPR029787">
    <property type="entry name" value="Nucleotide_cyclase"/>
</dbReference>
<dbReference type="InterPro" id="IPR035919">
    <property type="entry name" value="EAL_sf"/>
</dbReference>
<dbReference type="PANTHER" id="PTHR33121">
    <property type="entry name" value="CYCLIC DI-GMP PHOSPHODIESTERASE PDEF"/>
    <property type="match status" value="1"/>
</dbReference>
<evidence type="ECO:0000313" key="4">
    <source>
        <dbReference type="EMBL" id="KAA1152139.1"/>
    </source>
</evidence>
<name>A0ABQ6RF55_9GAMM</name>
<feature type="transmembrane region" description="Helical" evidence="1">
    <location>
        <begin position="103"/>
        <end position="123"/>
    </location>
</feature>
<dbReference type="SMART" id="SM00052">
    <property type="entry name" value="EAL"/>
    <property type="match status" value="1"/>
</dbReference>
<dbReference type="RefSeq" id="WP_149606440.1">
    <property type="nucleotide sequence ID" value="NZ_SEUJ01000075.1"/>
</dbReference>
<feature type="transmembrane region" description="Helical" evidence="1">
    <location>
        <begin position="37"/>
        <end position="60"/>
    </location>
</feature>
<keyword evidence="1" id="KW-0472">Membrane</keyword>
<evidence type="ECO:0000259" key="3">
    <source>
        <dbReference type="PROSITE" id="PS50887"/>
    </source>
</evidence>
<feature type="transmembrane region" description="Helical" evidence="1">
    <location>
        <begin position="12"/>
        <end position="31"/>
    </location>
</feature>
<dbReference type="SMART" id="SM00267">
    <property type="entry name" value="GGDEF"/>
    <property type="match status" value="1"/>
</dbReference>
<dbReference type="InterPro" id="IPR000160">
    <property type="entry name" value="GGDEF_dom"/>
</dbReference>
<reference evidence="4 5" key="1">
    <citation type="submission" date="2019-01" db="EMBL/GenBank/DDBJ databases">
        <title>Genome sequences of marine Pseudoalteromonas species.</title>
        <authorList>
            <person name="Boraston A.B."/>
            <person name="Hehemann J.-H."/>
            <person name="Vickers C.J."/>
            <person name="Salama-Alber O."/>
            <person name="Abe K."/>
            <person name="Hettle A.J."/>
        </authorList>
    </citation>
    <scope>NUCLEOTIDE SEQUENCE [LARGE SCALE GENOMIC DNA]</scope>
    <source>
        <strain evidence="4 5">PS47</strain>
    </source>
</reference>
<proteinExistence type="predicted"/>
<comment type="caution">
    <text evidence="4">The sequence shown here is derived from an EMBL/GenBank/DDBJ whole genome shotgun (WGS) entry which is preliminary data.</text>
</comment>
<accession>A0ABQ6RF55</accession>
<sequence>MATNKNSNRVYIILMFLGMVPWASYTYYHSMYGESEMAWFCLINLIFLLYCAITAVRYGLKSYHKKLLTYILGLGIIYTSYYFDVRGIVYLYPFIIVMYYTNTTNKALLISLIFAIASLYAVSFQQVIRVVIGLSISISITIIISYLYSKNLKRNELKLIKEANKDYLTGINNRRSITFWIKHQFKNLEPTTQLVFYYIDIDNFKRVNDTYGHTVGDLLLKEISQKLITFIDEVKKNKNVLDGTVSRVAGDEFIVVLKVSNNNFHITETANELLKKINLSMYIERVKFKLDACIGVSTTNDLKLTPLQAISDADQAMFKAKKTGKNRIEFFNEKLSNELVVKNEIIIALDRAIEIKSFFLNFMPIYNSNEMIGVEILIRNDDEILKKHGPDKYIPIAEEAGLISRIDFIVIEKAFNEIKKILPIIKNKKFFFAINISALELNSESFIGKILKLITKYNIPPEIIEFEITETSLITREENATRTLEQLKNEGFKLSLDDFGTGYTAFNQLQNYPINTLKIDRSFINNINETTISNKNKNSMVEVILSLANLYDLNVVAEGVETEFQLDYLKSLGCHFFQGYLLSKPIDIDEFKSKLFL</sequence>
<evidence type="ECO:0000313" key="5">
    <source>
        <dbReference type="Proteomes" id="UP000322915"/>
    </source>
</evidence>
<dbReference type="InterPro" id="IPR001633">
    <property type="entry name" value="EAL_dom"/>
</dbReference>
<dbReference type="InterPro" id="IPR050706">
    <property type="entry name" value="Cyclic-di-GMP_PDE-like"/>
</dbReference>
<dbReference type="CDD" id="cd01948">
    <property type="entry name" value="EAL"/>
    <property type="match status" value="1"/>
</dbReference>
<keyword evidence="1" id="KW-1133">Transmembrane helix</keyword>
<feature type="domain" description="GGDEF" evidence="3">
    <location>
        <begin position="192"/>
        <end position="333"/>
    </location>
</feature>
<evidence type="ECO:0000256" key="1">
    <source>
        <dbReference type="SAM" id="Phobius"/>
    </source>
</evidence>
<evidence type="ECO:0000259" key="2">
    <source>
        <dbReference type="PROSITE" id="PS50883"/>
    </source>
</evidence>
<dbReference type="Gene3D" id="3.20.20.450">
    <property type="entry name" value="EAL domain"/>
    <property type="match status" value="1"/>
</dbReference>
<feature type="transmembrane region" description="Helical" evidence="1">
    <location>
        <begin position="67"/>
        <end position="83"/>
    </location>
</feature>